<evidence type="ECO:0000256" key="1">
    <source>
        <dbReference type="SAM" id="SignalP"/>
    </source>
</evidence>
<sequence>MFDKLIRILIVFNFLHISFGSDPHESIARRTPSGIPYYLKNHELNSTFYTTTGLIIFEFETDNFTYHPENPILNWNGVVKIQNMVTTLRSNCMIGDLFHGLFFSQTEKLKFLGQLQSSCFSNKVYTNPSNYEFSGHEDINIWRHALSECKAGRIPDSLVAPRVLYTSLMQFRQLLHKSTSFKLSYPVTDVSVYYKIQSTSCSLTENSIVVAIQVPLIPKEDDMGNSLWKSYEFIPVPVWDPNEQDTVCLLQDRVGLLNFDEGIYLHNFITKSVTRHSDNCQAEFNPCLLSAKISKRSMKRSCIQAIIEGKDEDIVCRMHCEPSATFNFPIIRMVASDRYLIVADLKSSEEVRVECPPFQKEEILTFPPTGALEIIVPCDCHIRYMNITFKAKNPCGAEFSKIPLNFPGIFDKRESDTSIQD</sequence>
<dbReference type="Proteomes" id="UP001642540">
    <property type="component" value="Unassembled WGS sequence"/>
</dbReference>
<comment type="caution">
    <text evidence="2">The sequence shown here is derived from an EMBL/GenBank/DDBJ whole genome shotgun (WGS) entry which is preliminary data.</text>
</comment>
<organism evidence="2 3">
    <name type="scientific">Orchesella dallaii</name>
    <dbReference type="NCBI Taxonomy" id="48710"/>
    <lineage>
        <taxon>Eukaryota</taxon>
        <taxon>Metazoa</taxon>
        <taxon>Ecdysozoa</taxon>
        <taxon>Arthropoda</taxon>
        <taxon>Hexapoda</taxon>
        <taxon>Collembola</taxon>
        <taxon>Entomobryomorpha</taxon>
        <taxon>Entomobryoidea</taxon>
        <taxon>Orchesellidae</taxon>
        <taxon>Orchesellinae</taxon>
        <taxon>Orchesella</taxon>
    </lineage>
</organism>
<keyword evidence="3" id="KW-1185">Reference proteome</keyword>
<keyword evidence="1" id="KW-0732">Signal</keyword>
<gene>
    <name evidence="2" type="ORF">ODALV1_LOCUS16325</name>
</gene>
<evidence type="ECO:0000313" key="3">
    <source>
        <dbReference type="Proteomes" id="UP001642540"/>
    </source>
</evidence>
<reference evidence="2 3" key="1">
    <citation type="submission" date="2024-08" db="EMBL/GenBank/DDBJ databases">
        <authorList>
            <person name="Cucini C."/>
            <person name="Frati F."/>
        </authorList>
    </citation>
    <scope>NUCLEOTIDE SEQUENCE [LARGE SCALE GENOMIC DNA]</scope>
</reference>
<dbReference type="EMBL" id="CAXLJM020000049">
    <property type="protein sequence ID" value="CAL8114128.1"/>
    <property type="molecule type" value="Genomic_DNA"/>
</dbReference>
<evidence type="ECO:0000313" key="2">
    <source>
        <dbReference type="EMBL" id="CAL8114128.1"/>
    </source>
</evidence>
<protein>
    <submittedName>
        <fullName evidence="2">Uncharacterized protein</fullName>
    </submittedName>
</protein>
<proteinExistence type="predicted"/>
<name>A0ABP1QX55_9HEXA</name>
<accession>A0ABP1QX55</accession>
<feature type="signal peptide" evidence="1">
    <location>
        <begin position="1"/>
        <end position="20"/>
    </location>
</feature>
<feature type="chain" id="PRO_5045824152" evidence="1">
    <location>
        <begin position="21"/>
        <end position="421"/>
    </location>
</feature>